<dbReference type="PROSITE" id="PS50950">
    <property type="entry name" value="ZF_THAP"/>
    <property type="match status" value="1"/>
</dbReference>
<keyword evidence="4" id="KW-0862">Zinc</keyword>
<dbReference type="SMART" id="SM00980">
    <property type="entry name" value="THAP"/>
    <property type="match status" value="1"/>
</dbReference>
<dbReference type="GeneID" id="136075544"/>
<dbReference type="PANTHER" id="PTHR23080">
    <property type="entry name" value="THAP DOMAIN PROTEIN"/>
    <property type="match status" value="1"/>
</dbReference>
<keyword evidence="3 6" id="KW-0863">Zinc-finger</keyword>
<dbReference type="Proteomes" id="UP001652625">
    <property type="component" value="Chromosome 01"/>
</dbReference>
<keyword evidence="2" id="KW-0479">Metal-binding</keyword>
<evidence type="ECO:0000256" key="1">
    <source>
        <dbReference type="ARBA" id="ARBA00001968"/>
    </source>
</evidence>
<evidence type="ECO:0000256" key="7">
    <source>
        <dbReference type="SAM" id="MobiDB-lite"/>
    </source>
</evidence>
<reference evidence="10" key="2">
    <citation type="submission" date="2025-08" db="UniProtKB">
        <authorList>
            <consortium name="RefSeq"/>
        </authorList>
    </citation>
    <scope>IDENTIFICATION</scope>
</reference>
<evidence type="ECO:0000256" key="2">
    <source>
        <dbReference type="ARBA" id="ARBA00022723"/>
    </source>
</evidence>
<dbReference type="InterPro" id="IPR027806">
    <property type="entry name" value="HARBI1_dom"/>
</dbReference>
<evidence type="ECO:0000256" key="6">
    <source>
        <dbReference type="PROSITE-ProRule" id="PRU00309"/>
    </source>
</evidence>
<dbReference type="Pfam" id="PF13613">
    <property type="entry name" value="HTH_Tnp_4"/>
    <property type="match status" value="1"/>
</dbReference>
<dbReference type="Pfam" id="PF05485">
    <property type="entry name" value="THAP"/>
    <property type="match status" value="1"/>
</dbReference>
<dbReference type="SUPFAM" id="SSF57716">
    <property type="entry name" value="Glucocorticoid receptor-like (DNA-binding domain)"/>
    <property type="match status" value="1"/>
</dbReference>
<feature type="region of interest" description="Disordered" evidence="7">
    <location>
        <begin position="94"/>
        <end position="124"/>
    </location>
</feature>
<keyword evidence="5 6" id="KW-0238">DNA-binding</keyword>
<evidence type="ECO:0000313" key="10">
    <source>
        <dbReference type="RefSeq" id="XP_065645065.1"/>
    </source>
</evidence>
<keyword evidence="9" id="KW-1185">Reference proteome</keyword>
<evidence type="ECO:0000313" key="9">
    <source>
        <dbReference type="Proteomes" id="UP001652625"/>
    </source>
</evidence>
<evidence type="ECO:0000256" key="4">
    <source>
        <dbReference type="ARBA" id="ARBA00022833"/>
    </source>
</evidence>
<accession>A0ABM4B869</accession>
<organism evidence="9 10">
    <name type="scientific">Hydra vulgaris</name>
    <name type="common">Hydra</name>
    <name type="synonym">Hydra attenuata</name>
    <dbReference type="NCBI Taxonomy" id="6087"/>
    <lineage>
        <taxon>Eukaryota</taxon>
        <taxon>Metazoa</taxon>
        <taxon>Cnidaria</taxon>
        <taxon>Hydrozoa</taxon>
        <taxon>Hydroidolina</taxon>
        <taxon>Anthoathecata</taxon>
        <taxon>Aplanulata</taxon>
        <taxon>Hydridae</taxon>
        <taxon>Hydra</taxon>
    </lineage>
</organism>
<reference evidence="9" key="1">
    <citation type="submission" date="2025-05" db="UniProtKB">
        <authorList>
            <consortium name="RefSeq"/>
        </authorList>
    </citation>
    <scope>NUCLEOTIDE SEQUENCE [LARGE SCALE GENOMIC DNA]</scope>
</reference>
<dbReference type="PANTHER" id="PTHR23080:SF63">
    <property type="entry name" value="TICK TRANSPOSON"/>
    <property type="match status" value="1"/>
</dbReference>
<dbReference type="RefSeq" id="XP_065645065.1">
    <property type="nucleotide sequence ID" value="XM_065788993.1"/>
</dbReference>
<sequence>MPSTCFVNGCSSRADRSKMSFHSFPTIIRHHGSKTQELSSKRRCEWIAAVNRQKEPTKFSKVCSAHFISGKPSALYNVTNPDWVPSLLLSASERQSQDKKTGTSTLPKTSKVARYSRAQNRDEKKNQYAAAEDLLHFAEGAASETTSEVSISDPIEKPKICTFLLKGSVAKKQSNGIKFLTTDEAQHNESEFLTKDYRRILSENINLKEKLLSFQITIESFSDDEKVLYYTGLPSSKVLLALFQHVEAYTSLTALSRLSKFQKVILVLMKLRLGTPLQDLAFRFNISYSVASKTFKNILHILYVRMKPLIFWPERKELQQSMPLSFRQNFGLKIAVIIDCFEIFIEKPSNLMARAQTWSNYKSHNTVKYLIGIVPQGVISYISQGWGGRTSDKLITEQCGLLEKLNPGDVVLADRGFNIADSVGLMCAEVKIPAFTRGKKQLSAVDVESTRKIAHSRVNVERVIG</sequence>
<feature type="domain" description="THAP-type" evidence="8">
    <location>
        <begin position="1"/>
        <end position="88"/>
    </location>
</feature>
<evidence type="ECO:0000256" key="3">
    <source>
        <dbReference type="ARBA" id="ARBA00022771"/>
    </source>
</evidence>
<dbReference type="InterPro" id="IPR027805">
    <property type="entry name" value="Transposase_HTH_dom"/>
</dbReference>
<name>A0ABM4B869_HYDVU</name>
<gene>
    <name evidence="10" type="primary">LOC136075544</name>
</gene>
<evidence type="ECO:0000256" key="5">
    <source>
        <dbReference type="ARBA" id="ARBA00023125"/>
    </source>
</evidence>
<protein>
    <submittedName>
        <fullName evidence="10">Uncharacterized protein LOC136075544</fullName>
    </submittedName>
</protein>
<proteinExistence type="predicted"/>
<dbReference type="Pfam" id="PF13359">
    <property type="entry name" value="DDE_Tnp_4"/>
    <property type="match status" value="1"/>
</dbReference>
<evidence type="ECO:0000259" key="8">
    <source>
        <dbReference type="PROSITE" id="PS50950"/>
    </source>
</evidence>
<comment type="cofactor">
    <cofactor evidence="1">
        <name>a divalent metal cation</name>
        <dbReference type="ChEBI" id="CHEBI:60240"/>
    </cofactor>
</comment>
<dbReference type="InterPro" id="IPR006612">
    <property type="entry name" value="THAP_Znf"/>
</dbReference>